<gene>
    <name evidence="7" type="ORF">KL86PLE_100616</name>
</gene>
<protein>
    <submittedName>
        <fullName evidence="7">Ser/threonine protein phosphatase</fullName>
    </submittedName>
</protein>
<dbReference type="PANTHER" id="PTHR34990">
    <property type="entry name" value="UDP-2,3-DIACYLGLUCOSAMINE HYDROLASE-RELATED"/>
    <property type="match status" value="1"/>
</dbReference>
<keyword evidence="4" id="KW-0472">Membrane</keyword>
<dbReference type="CDD" id="cd07398">
    <property type="entry name" value="MPP_YbbF-LpxH"/>
    <property type="match status" value="1"/>
</dbReference>
<organism evidence="7">
    <name type="scientific">uncultured Pleomorphomonas sp</name>
    <dbReference type="NCBI Taxonomy" id="442121"/>
    <lineage>
        <taxon>Bacteria</taxon>
        <taxon>Pseudomonadati</taxon>
        <taxon>Pseudomonadota</taxon>
        <taxon>Alphaproteobacteria</taxon>
        <taxon>Hyphomicrobiales</taxon>
        <taxon>Pleomorphomonadaceae</taxon>
        <taxon>Pleomorphomonas</taxon>
        <taxon>environmental samples</taxon>
    </lineage>
</organism>
<reference evidence="7" key="1">
    <citation type="submission" date="2016-08" db="EMBL/GenBank/DDBJ databases">
        <authorList>
            <person name="Seilhamer J.J."/>
        </authorList>
    </citation>
    <scope>NUCLEOTIDE SEQUENCE</scope>
    <source>
        <strain evidence="7">86</strain>
    </source>
</reference>
<dbReference type="PANTHER" id="PTHR34990:SF2">
    <property type="entry name" value="BLL8164 PROTEIN"/>
    <property type="match status" value="1"/>
</dbReference>
<evidence type="ECO:0000256" key="2">
    <source>
        <dbReference type="ARBA" id="ARBA00022519"/>
    </source>
</evidence>
<evidence type="ECO:0000313" key="7">
    <source>
        <dbReference type="EMBL" id="SCM72546.1"/>
    </source>
</evidence>
<evidence type="ECO:0000256" key="5">
    <source>
        <dbReference type="ARBA" id="ARBA00023211"/>
    </source>
</evidence>
<keyword evidence="1" id="KW-1003">Cell membrane</keyword>
<dbReference type="AlphaFoldDB" id="A0A212L4U9"/>
<dbReference type="Gene3D" id="3.60.21.10">
    <property type="match status" value="1"/>
</dbReference>
<dbReference type="Pfam" id="PF00149">
    <property type="entry name" value="Metallophos"/>
    <property type="match status" value="1"/>
</dbReference>
<dbReference type="GO" id="GO:0046872">
    <property type="term" value="F:metal ion binding"/>
    <property type="evidence" value="ECO:0007669"/>
    <property type="project" value="UniProtKB-KW"/>
</dbReference>
<feature type="domain" description="Calcineurin-like phosphoesterase" evidence="6">
    <location>
        <begin position="26"/>
        <end position="225"/>
    </location>
</feature>
<dbReference type="InterPro" id="IPR029052">
    <property type="entry name" value="Metallo-depent_PP-like"/>
</dbReference>
<dbReference type="GO" id="GO:0008758">
    <property type="term" value="F:UDP-2,3-diacylglucosamine hydrolase activity"/>
    <property type="evidence" value="ECO:0007669"/>
    <property type="project" value="TreeGrafter"/>
</dbReference>
<keyword evidence="3" id="KW-0479">Metal-binding</keyword>
<sequence>MIPASEKMQRASLFAMTDANTTRSLRALFLSDIHLGTRDCQADLLLDFMRVHEAETIYLVGDIVDGWRMRRSWFWTQSHNDVVQKLLRKARKGARVVYIPGNHDEFLRDYLGTHFGGVEVMDRCVHEAADGRRYLVIHGDQFDVVVRHARWLAYFGDWAYEVALWTNTWVNRIRRFVGLPYWSLSAWAKLRVKNAVNFIGAFEDALAYEARRVGADGVICGHIHHAIMRDMNGIAYVNTGDWVESCTAVAENHDGSLEIIRWTRLEHERRTPLMLPRAEAAE</sequence>
<keyword evidence="2" id="KW-0997">Cell inner membrane</keyword>
<keyword evidence="5" id="KW-0464">Manganese</keyword>
<proteinExistence type="predicted"/>
<dbReference type="InterPro" id="IPR043461">
    <property type="entry name" value="LpxH-like"/>
</dbReference>
<dbReference type="InterPro" id="IPR004843">
    <property type="entry name" value="Calcineurin-like_PHP"/>
</dbReference>
<dbReference type="SUPFAM" id="SSF56300">
    <property type="entry name" value="Metallo-dependent phosphatases"/>
    <property type="match status" value="1"/>
</dbReference>
<name>A0A212L4U9_9HYPH</name>
<dbReference type="GO" id="GO:0016020">
    <property type="term" value="C:membrane"/>
    <property type="evidence" value="ECO:0007669"/>
    <property type="project" value="GOC"/>
</dbReference>
<evidence type="ECO:0000256" key="1">
    <source>
        <dbReference type="ARBA" id="ARBA00022475"/>
    </source>
</evidence>
<dbReference type="GO" id="GO:0009245">
    <property type="term" value="P:lipid A biosynthetic process"/>
    <property type="evidence" value="ECO:0007669"/>
    <property type="project" value="TreeGrafter"/>
</dbReference>
<evidence type="ECO:0000256" key="4">
    <source>
        <dbReference type="ARBA" id="ARBA00023136"/>
    </source>
</evidence>
<evidence type="ECO:0000256" key="3">
    <source>
        <dbReference type="ARBA" id="ARBA00022723"/>
    </source>
</evidence>
<accession>A0A212L4U9</accession>
<evidence type="ECO:0000259" key="6">
    <source>
        <dbReference type="Pfam" id="PF00149"/>
    </source>
</evidence>
<dbReference type="EMBL" id="FMJD01000002">
    <property type="protein sequence ID" value="SCM72546.1"/>
    <property type="molecule type" value="Genomic_DNA"/>
</dbReference>